<organism evidence="1 2">
    <name type="scientific">Aspergillus luchuensis (strain CBS 106.47)</name>
    <dbReference type="NCBI Taxonomy" id="1137211"/>
    <lineage>
        <taxon>Eukaryota</taxon>
        <taxon>Fungi</taxon>
        <taxon>Dikarya</taxon>
        <taxon>Ascomycota</taxon>
        <taxon>Pezizomycotina</taxon>
        <taxon>Eurotiomycetes</taxon>
        <taxon>Eurotiomycetidae</taxon>
        <taxon>Eurotiales</taxon>
        <taxon>Aspergillaceae</taxon>
        <taxon>Aspergillus</taxon>
        <taxon>Aspergillus subgen. Circumdati</taxon>
    </lineage>
</organism>
<protein>
    <submittedName>
        <fullName evidence="1">Uncharacterized protein</fullName>
    </submittedName>
</protein>
<dbReference type="EMBL" id="KV878255">
    <property type="protein sequence ID" value="OJZ80438.1"/>
    <property type="molecule type" value="Genomic_DNA"/>
</dbReference>
<sequence>THRKAFKGLSELLSSVASTYSNLTAFVPILSHQQLRSPAIYLLTTPGDLSQHISIMGENNATREKLSISVHKRTCCQTSAKSPLSIGSPLFFLDPHQLASTLPAKCGSIVMAHASEGERKARAHKTSTTSSINNLEAGSGNSLADIYPKTPPNSPRMAVSKAVPIEQISILE</sequence>
<proteinExistence type="predicted"/>
<name>A0A1M3T117_ASPLC</name>
<dbReference type="Proteomes" id="UP000184063">
    <property type="component" value="Unassembled WGS sequence"/>
</dbReference>
<dbReference type="AlphaFoldDB" id="A0A1M3T117"/>
<gene>
    <name evidence="1" type="ORF">ASPFODRAFT_101913</name>
</gene>
<feature type="non-terminal residue" evidence="1">
    <location>
        <position position="1"/>
    </location>
</feature>
<reference evidence="2" key="1">
    <citation type="journal article" date="2017" name="Genome Biol.">
        <title>Comparative genomics reveals high biological diversity and specific adaptations in the industrially and medically important fungal genus Aspergillus.</title>
        <authorList>
            <person name="de Vries R.P."/>
            <person name="Riley R."/>
            <person name="Wiebenga A."/>
            <person name="Aguilar-Osorio G."/>
            <person name="Amillis S."/>
            <person name="Uchima C.A."/>
            <person name="Anderluh G."/>
            <person name="Asadollahi M."/>
            <person name="Askin M."/>
            <person name="Barry K."/>
            <person name="Battaglia E."/>
            <person name="Bayram O."/>
            <person name="Benocci T."/>
            <person name="Braus-Stromeyer S.A."/>
            <person name="Caldana C."/>
            <person name="Canovas D."/>
            <person name="Cerqueira G.C."/>
            <person name="Chen F."/>
            <person name="Chen W."/>
            <person name="Choi C."/>
            <person name="Clum A."/>
            <person name="Dos Santos R.A."/>
            <person name="Damasio A.R."/>
            <person name="Diallinas G."/>
            <person name="Emri T."/>
            <person name="Fekete E."/>
            <person name="Flipphi M."/>
            <person name="Freyberg S."/>
            <person name="Gallo A."/>
            <person name="Gournas C."/>
            <person name="Habgood R."/>
            <person name="Hainaut M."/>
            <person name="Harispe M.L."/>
            <person name="Henrissat B."/>
            <person name="Hilden K.S."/>
            <person name="Hope R."/>
            <person name="Hossain A."/>
            <person name="Karabika E."/>
            <person name="Karaffa L."/>
            <person name="Karanyi Z."/>
            <person name="Krasevec N."/>
            <person name="Kuo A."/>
            <person name="Kusch H."/>
            <person name="LaButti K."/>
            <person name="Lagendijk E.L."/>
            <person name="Lapidus A."/>
            <person name="Levasseur A."/>
            <person name="Lindquist E."/>
            <person name="Lipzen A."/>
            <person name="Logrieco A.F."/>
            <person name="MacCabe A."/>
            <person name="Maekelae M.R."/>
            <person name="Malavazi I."/>
            <person name="Melin P."/>
            <person name="Meyer V."/>
            <person name="Mielnichuk N."/>
            <person name="Miskei M."/>
            <person name="Molnar A.P."/>
            <person name="Mule G."/>
            <person name="Ngan C.Y."/>
            <person name="Orejas M."/>
            <person name="Orosz E."/>
            <person name="Ouedraogo J.P."/>
            <person name="Overkamp K.M."/>
            <person name="Park H.-S."/>
            <person name="Perrone G."/>
            <person name="Piumi F."/>
            <person name="Punt P.J."/>
            <person name="Ram A.F."/>
            <person name="Ramon A."/>
            <person name="Rauscher S."/>
            <person name="Record E."/>
            <person name="Riano-Pachon D.M."/>
            <person name="Robert V."/>
            <person name="Roehrig J."/>
            <person name="Ruller R."/>
            <person name="Salamov A."/>
            <person name="Salih N.S."/>
            <person name="Samson R.A."/>
            <person name="Sandor E."/>
            <person name="Sanguinetti M."/>
            <person name="Schuetze T."/>
            <person name="Sepcic K."/>
            <person name="Shelest E."/>
            <person name="Sherlock G."/>
            <person name="Sophianopoulou V."/>
            <person name="Squina F.M."/>
            <person name="Sun H."/>
            <person name="Susca A."/>
            <person name="Todd R.B."/>
            <person name="Tsang A."/>
            <person name="Unkles S.E."/>
            <person name="van de Wiele N."/>
            <person name="van Rossen-Uffink D."/>
            <person name="Oliveira J.V."/>
            <person name="Vesth T.C."/>
            <person name="Visser J."/>
            <person name="Yu J.-H."/>
            <person name="Zhou M."/>
            <person name="Andersen M.R."/>
            <person name="Archer D.B."/>
            <person name="Baker S.E."/>
            <person name="Benoit I."/>
            <person name="Brakhage A.A."/>
            <person name="Braus G.H."/>
            <person name="Fischer R."/>
            <person name="Frisvad J.C."/>
            <person name="Goldman G.H."/>
            <person name="Houbraken J."/>
            <person name="Oakley B."/>
            <person name="Pocsi I."/>
            <person name="Scazzocchio C."/>
            <person name="Seiboth B."/>
            <person name="vanKuyk P.A."/>
            <person name="Wortman J."/>
            <person name="Dyer P.S."/>
            <person name="Grigoriev I.V."/>
        </authorList>
    </citation>
    <scope>NUCLEOTIDE SEQUENCE [LARGE SCALE GENOMIC DNA]</scope>
    <source>
        <strain evidence="2">CBS 106.47</strain>
    </source>
</reference>
<evidence type="ECO:0000313" key="1">
    <source>
        <dbReference type="EMBL" id="OJZ80438.1"/>
    </source>
</evidence>
<dbReference type="VEuPathDB" id="FungiDB:ASPFODRAFT_101913"/>
<accession>A0A1M3T117</accession>
<feature type="non-terminal residue" evidence="1">
    <location>
        <position position="172"/>
    </location>
</feature>
<evidence type="ECO:0000313" key="2">
    <source>
        <dbReference type="Proteomes" id="UP000184063"/>
    </source>
</evidence>